<dbReference type="OrthoDB" id="2862635at2759"/>
<dbReference type="PANTHER" id="PTHR37536:SF1">
    <property type="entry name" value="ASPERGILLOPEPSIN, PUTAITVE (AFU_ORTHOLOGUE AFUA_7G01200)"/>
    <property type="match status" value="1"/>
</dbReference>
<dbReference type="InterPro" id="IPR000250">
    <property type="entry name" value="Peptidase_G1"/>
</dbReference>
<dbReference type="PANTHER" id="PTHR37536">
    <property type="entry name" value="PUTATIVE (AFU_ORTHOLOGUE AFUA_3G02970)-RELATED"/>
    <property type="match status" value="1"/>
</dbReference>
<dbReference type="SUPFAM" id="SSF49899">
    <property type="entry name" value="Concanavalin A-like lectins/glucanases"/>
    <property type="match status" value="1"/>
</dbReference>
<dbReference type="HOGENOM" id="CLU_066466_3_1_1"/>
<protein>
    <submittedName>
        <fullName evidence="3">Concanavalin A-like lectin/glucanase</fullName>
    </submittedName>
</protein>
<keyword evidence="3" id="KW-0430">Lectin</keyword>
<dbReference type="OMA" id="NWCGQVL"/>
<dbReference type="VEuPathDB" id="FungiDB:CCM_03679"/>
<dbReference type="Proteomes" id="UP000001610">
    <property type="component" value="Unassembled WGS sequence"/>
</dbReference>
<sequence length="196" mass="20873">MLLSALLLAPAVAALATRGPDRSHVRRDFISNNWCGQVLSGNAIREVSASWVGIDGASAECQAILQAGTYARLMDEPVVRPGDTVFVQVTAHNSTSGTAYMENHTTGQKVTIALDAPAGSYLCGAAAEWIQEDAAGGLAPFNTFSFNECRATEASGHARTLDGSERWFLRPADHTLCYPSDVSRDSIRINYSGPLA</sequence>
<dbReference type="GO" id="GO:0070007">
    <property type="term" value="F:glutamic-type endopeptidase activity"/>
    <property type="evidence" value="ECO:0007669"/>
    <property type="project" value="InterPro"/>
</dbReference>
<dbReference type="eggNOG" id="ENOG502T4SB">
    <property type="taxonomic scope" value="Eukaryota"/>
</dbReference>
<dbReference type="KEGG" id="cmt:CCM_03679"/>
<dbReference type="Pfam" id="PF01828">
    <property type="entry name" value="Peptidase_A4"/>
    <property type="match status" value="1"/>
</dbReference>
<evidence type="ECO:0000256" key="2">
    <source>
        <dbReference type="SAM" id="SignalP"/>
    </source>
</evidence>
<gene>
    <name evidence="3" type="ORF">CCM_03679</name>
</gene>
<dbReference type="AlphaFoldDB" id="G3JFS4"/>
<dbReference type="STRING" id="983644.G3JFS4"/>
<name>G3JFS4_CORMM</name>
<dbReference type="GO" id="GO:0006508">
    <property type="term" value="P:proteolysis"/>
    <property type="evidence" value="ECO:0007669"/>
    <property type="project" value="InterPro"/>
</dbReference>
<evidence type="ECO:0000256" key="1">
    <source>
        <dbReference type="PIRSR" id="PIRSR600250-50"/>
    </source>
</evidence>
<reference evidence="3 4" key="1">
    <citation type="journal article" date="2011" name="Genome Biol.">
        <title>Genome sequence of the insect pathogenic fungus Cordyceps militaris, a valued traditional Chinese medicine.</title>
        <authorList>
            <person name="Zheng P."/>
            <person name="Xia Y."/>
            <person name="Xiao G."/>
            <person name="Xiong C."/>
            <person name="Hu X."/>
            <person name="Zhang S."/>
            <person name="Zheng H."/>
            <person name="Huang Y."/>
            <person name="Zhou Y."/>
            <person name="Wang S."/>
            <person name="Zhao G.P."/>
            <person name="Liu X."/>
            <person name="St Leger R.J."/>
            <person name="Wang C."/>
        </authorList>
    </citation>
    <scope>NUCLEOTIDE SEQUENCE [LARGE SCALE GENOMIC DNA]</scope>
    <source>
        <strain evidence="3 4">CM01</strain>
    </source>
</reference>
<proteinExistence type="predicted"/>
<organism evidence="3 4">
    <name type="scientific">Cordyceps militaris (strain CM01)</name>
    <name type="common">Caterpillar fungus</name>
    <dbReference type="NCBI Taxonomy" id="983644"/>
    <lineage>
        <taxon>Eukaryota</taxon>
        <taxon>Fungi</taxon>
        <taxon>Dikarya</taxon>
        <taxon>Ascomycota</taxon>
        <taxon>Pezizomycotina</taxon>
        <taxon>Sordariomycetes</taxon>
        <taxon>Hypocreomycetidae</taxon>
        <taxon>Hypocreales</taxon>
        <taxon>Cordycipitaceae</taxon>
        <taxon>Cordyceps</taxon>
    </lineage>
</organism>
<keyword evidence="4" id="KW-1185">Reference proteome</keyword>
<evidence type="ECO:0000313" key="4">
    <source>
        <dbReference type="Proteomes" id="UP000001610"/>
    </source>
</evidence>
<feature type="active site" description="Proton acceptor" evidence="1">
    <location>
        <position position="132"/>
    </location>
</feature>
<keyword evidence="2" id="KW-0732">Signal</keyword>
<dbReference type="EMBL" id="JH126401">
    <property type="protein sequence ID" value="EGX92307.1"/>
    <property type="molecule type" value="Genomic_DNA"/>
</dbReference>
<dbReference type="RefSeq" id="XP_006668891.1">
    <property type="nucleotide sequence ID" value="XM_006668828.1"/>
</dbReference>
<accession>G3JFS4</accession>
<dbReference type="CDD" id="cd13426">
    <property type="entry name" value="Peptidase_G1"/>
    <property type="match status" value="1"/>
</dbReference>
<feature type="signal peptide" evidence="2">
    <location>
        <begin position="1"/>
        <end position="16"/>
    </location>
</feature>
<evidence type="ECO:0000313" key="3">
    <source>
        <dbReference type="EMBL" id="EGX92307.1"/>
    </source>
</evidence>
<dbReference type="GO" id="GO:0030246">
    <property type="term" value="F:carbohydrate binding"/>
    <property type="evidence" value="ECO:0007669"/>
    <property type="project" value="UniProtKB-KW"/>
</dbReference>
<dbReference type="Gene3D" id="2.60.120.700">
    <property type="entry name" value="Peptidase G1"/>
    <property type="match status" value="1"/>
</dbReference>
<feature type="chain" id="PRO_5003446161" evidence="2">
    <location>
        <begin position="17"/>
        <end position="196"/>
    </location>
</feature>
<dbReference type="InParanoid" id="G3JFS4"/>
<dbReference type="InterPro" id="IPR013320">
    <property type="entry name" value="ConA-like_dom_sf"/>
</dbReference>
<dbReference type="InterPro" id="IPR038656">
    <property type="entry name" value="Peptidase_G1_sf"/>
</dbReference>
<dbReference type="GeneID" id="18165703"/>